<protein>
    <submittedName>
        <fullName evidence="5">Heat-shock protein Hsp20</fullName>
    </submittedName>
</protein>
<feature type="region of interest" description="Disordered" evidence="3">
    <location>
        <begin position="18"/>
        <end position="39"/>
    </location>
</feature>
<evidence type="ECO:0000256" key="3">
    <source>
        <dbReference type="SAM" id="MobiDB-lite"/>
    </source>
</evidence>
<dbReference type="RefSeq" id="WP_114181977.1">
    <property type="nucleotide sequence ID" value="NZ_CP024904.1"/>
</dbReference>
<dbReference type="EMBL" id="CP024904">
    <property type="protein sequence ID" value="AXF25613.1"/>
    <property type="molecule type" value="Genomic_DNA"/>
</dbReference>
<evidence type="ECO:0000256" key="1">
    <source>
        <dbReference type="PROSITE-ProRule" id="PRU00285"/>
    </source>
</evidence>
<organism evidence="5 6">
    <name type="scientific">Burkholderia pyrrocinia</name>
    <name type="common">Pseudomonas pyrrocinia</name>
    <dbReference type="NCBI Taxonomy" id="60550"/>
    <lineage>
        <taxon>Bacteria</taxon>
        <taxon>Pseudomonadati</taxon>
        <taxon>Pseudomonadota</taxon>
        <taxon>Betaproteobacteria</taxon>
        <taxon>Burkholderiales</taxon>
        <taxon>Burkholderiaceae</taxon>
        <taxon>Burkholderia</taxon>
        <taxon>Burkholderia cepacia complex</taxon>
    </lineage>
</organism>
<dbReference type="PROSITE" id="PS01031">
    <property type="entry name" value="SHSP"/>
    <property type="match status" value="1"/>
</dbReference>
<dbReference type="InterPro" id="IPR031107">
    <property type="entry name" value="Small_HSP"/>
</dbReference>
<dbReference type="SUPFAM" id="SSF49764">
    <property type="entry name" value="HSP20-like chaperones"/>
    <property type="match status" value="1"/>
</dbReference>
<sequence length="188" mass="21193">MNTELSKWNPFKFLRKTQTEKVGEQSSSNAPTSKHWPAEWPDVSRLLSSDPWHAMGELLRDPFAGFGGLDRWFGDFSSSRFQPRIDVVDDGDALRITAELPGMDREDLQTSIEDGVLVLRGDKKQDTRSEENGCYRLERSHGSFTRTIPLPDGVDVDKVDAKFDKGVLTLRLPKTASARSAVRKIEIN</sequence>
<name>A0A2Z5N7R5_BURPY</name>
<dbReference type="PANTHER" id="PTHR11527">
    <property type="entry name" value="HEAT-SHOCK PROTEIN 20 FAMILY MEMBER"/>
    <property type="match status" value="1"/>
</dbReference>
<gene>
    <name evidence="5" type="ORF">CUJ89_34780</name>
</gene>
<proteinExistence type="inferred from homology"/>
<dbReference type="CDD" id="cd06464">
    <property type="entry name" value="ACD_sHsps-like"/>
    <property type="match status" value="1"/>
</dbReference>
<dbReference type="Gene3D" id="2.60.40.790">
    <property type="match status" value="1"/>
</dbReference>
<dbReference type="InterPro" id="IPR008978">
    <property type="entry name" value="HSP20-like_chaperone"/>
</dbReference>
<feature type="domain" description="SHSP" evidence="4">
    <location>
        <begin position="76"/>
        <end position="188"/>
    </location>
</feature>
<evidence type="ECO:0000256" key="2">
    <source>
        <dbReference type="RuleBase" id="RU003616"/>
    </source>
</evidence>
<dbReference type="AlphaFoldDB" id="A0A2Z5N7R5"/>
<dbReference type="Pfam" id="PF00011">
    <property type="entry name" value="HSP20"/>
    <property type="match status" value="1"/>
</dbReference>
<evidence type="ECO:0000313" key="6">
    <source>
        <dbReference type="Proteomes" id="UP000253104"/>
    </source>
</evidence>
<reference evidence="5 6" key="1">
    <citation type="journal article" date="2018" name="ISME J.">
        <title>Involvement of Burkholderiaceae and sulfurous volatiles in disease-suppressive soils.</title>
        <authorList>
            <person name="Carrion V.J."/>
            <person name="Cordovez V."/>
            <person name="Tyc O."/>
            <person name="Etalo D.W."/>
            <person name="de Bruijn I."/>
            <person name="de Jager V.C."/>
            <person name="Medema M.H."/>
            <person name="Eberl L."/>
            <person name="Raaijmakers J.M."/>
        </authorList>
    </citation>
    <scope>NUCLEOTIDE SEQUENCE [LARGE SCALE GENOMIC DNA]</scope>
    <source>
        <strain evidence="6">mHSR5</strain>
    </source>
</reference>
<dbReference type="OrthoDB" id="9808910at2"/>
<evidence type="ECO:0000259" key="4">
    <source>
        <dbReference type="PROSITE" id="PS01031"/>
    </source>
</evidence>
<accession>A0A2Z5N7R5</accession>
<comment type="similarity">
    <text evidence="1 2">Belongs to the small heat shock protein (HSP20) family.</text>
</comment>
<evidence type="ECO:0000313" key="5">
    <source>
        <dbReference type="EMBL" id="AXF25613.1"/>
    </source>
</evidence>
<dbReference type="Proteomes" id="UP000253104">
    <property type="component" value="Chromosome mHSR5_C"/>
</dbReference>
<dbReference type="InterPro" id="IPR002068">
    <property type="entry name" value="A-crystallin/Hsp20_dom"/>
</dbReference>